<dbReference type="RefSeq" id="XP_018318584.1">
    <property type="nucleotide sequence ID" value="XM_018463082.1"/>
</dbReference>
<comment type="similarity">
    <text evidence="1">Belongs to the peptidase S28 family.</text>
</comment>
<evidence type="ECO:0000313" key="8">
    <source>
        <dbReference type="RefSeq" id="XP_018318584.1"/>
    </source>
</evidence>
<keyword evidence="2 8" id="KW-0645">Protease</keyword>
<dbReference type="Gene3D" id="3.40.50.1820">
    <property type="entry name" value="alpha/beta hydrolase"/>
    <property type="match status" value="1"/>
</dbReference>
<accession>A0A1W4WF06</accession>
<dbReference type="GO" id="GO:0070008">
    <property type="term" value="F:serine-type exopeptidase activity"/>
    <property type="evidence" value="ECO:0007669"/>
    <property type="project" value="InterPro"/>
</dbReference>
<dbReference type="SUPFAM" id="SSF53474">
    <property type="entry name" value="alpha/beta-Hydrolases"/>
    <property type="match status" value="1"/>
</dbReference>
<evidence type="ECO:0000256" key="3">
    <source>
        <dbReference type="ARBA" id="ARBA00022729"/>
    </source>
</evidence>
<dbReference type="InterPro" id="IPR029058">
    <property type="entry name" value="AB_hydrolase_fold"/>
</dbReference>
<keyword evidence="3 6" id="KW-0732">Signal</keyword>
<proteinExistence type="inferred from homology"/>
<dbReference type="Pfam" id="PF05577">
    <property type="entry name" value="Peptidase_S28"/>
    <property type="match status" value="1"/>
</dbReference>
<feature type="signal peptide" evidence="6">
    <location>
        <begin position="1"/>
        <end position="18"/>
    </location>
</feature>
<name>A0A1W4WF06_AGRPL</name>
<dbReference type="InterPro" id="IPR042269">
    <property type="entry name" value="Ser_carbopepase_S28_SKS"/>
</dbReference>
<dbReference type="GO" id="GO:0006508">
    <property type="term" value="P:proteolysis"/>
    <property type="evidence" value="ECO:0007669"/>
    <property type="project" value="UniProtKB-KW"/>
</dbReference>
<organism evidence="7 9">
    <name type="scientific">Agrilus planipennis</name>
    <name type="common">Emerald ash borer</name>
    <name type="synonym">Agrilus marcopoli</name>
    <dbReference type="NCBI Taxonomy" id="224129"/>
    <lineage>
        <taxon>Eukaryota</taxon>
        <taxon>Metazoa</taxon>
        <taxon>Ecdysozoa</taxon>
        <taxon>Arthropoda</taxon>
        <taxon>Hexapoda</taxon>
        <taxon>Insecta</taxon>
        <taxon>Pterygota</taxon>
        <taxon>Neoptera</taxon>
        <taxon>Endopterygota</taxon>
        <taxon>Coleoptera</taxon>
        <taxon>Polyphaga</taxon>
        <taxon>Elateriformia</taxon>
        <taxon>Buprestoidea</taxon>
        <taxon>Buprestidae</taxon>
        <taxon>Agrilinae</taxon>
        <taxon>Agrilus</taxon>
    </lineage>
</organism>
<dbReference type="AlphaFoldDB" id="A0A1W4WF06"/>
<dbReference type="PANTHER" id="PTHR11010:SF5">
    <property type="entry name" value="RE36938P-RELATED"/>
    <property type="match status" value="1"/>
</dbReference>
<feature type="chain" id="PRO_5010817780" evidence="6">
    <location>
        <begin position="19"/>
        <end position="473"/>
    </location>
</feature>
<evidence type="ECO:0000256" key="1">
    <source>
        <dbReference type="ARBA" id="ARBA00011079"/>
    </source>
</evidence>
<reference evidence="8 9" key="1">
    <citation type="submission" date="2025-04" db="UniProtKB">
        <authorList>
            <consortium name="RefSeq"/>
        </authorList>
    </citation>
    <scope>IDENTIFICATION</scope>
    <source>
        <tissue evidence="8 9">Entire body</tissue>
    </source>
</reference>
<dbReference type="GeneID" id="108732339"/>
<dbReference type="OrthoDB" id="1735038at2759"/>
<keyword evidence="5" id="KW-0325">Glycoprotein</keyword>
<evidence type="ECO:0000256" key="2">
    <source>
        <dbReference type="ARBA" id="ARBA00022670"/>
    </source>
</evidence>
<evidence type="ECO:0000256" key="6">
    <source>
        <dbReference type="SAM" id="SignalP"/>
    </source>
</evidence>
<evidence type="ECO:0000313" key="9">
    <source>
        <dbReference type="RefSeq" id="XP_018318585.1"/>
    </source>
</evidence>
<sequence>MRALLSLFLLTCVIAVQGQIFGSRHGPPPIDVPIGRASSPVWANITQKVDHFNPANKRTWTMRYLYNDECFKSGGPIIIFLGGEWVISTDNLMAGAVYDIACANGGYMFYTEHRYYGKSQPTSDWSSESLKYLSADQALADIAYFIQYQKKNVEALQNSSVVAIGISYSASLATWARIKYPHLVDIAYASSGPLNSKVDFYEYYEVINDNLARVSSSCLNVIKSATSEIESLLETDEGIANVSKLFNTCQTMNVTEPARSFFFNRVADVFATLVQYAIPGDIESACSQIENATGSNAEKMASYVRAQRDSCMLLYNNFLDLYTSPNITLRVNRPWNYQFCTQFGWFQTSTSSKQPFGNTFPLDLYRHRCEDLFGVKYNETVTSNGVERTNFFNGAVTPEISRYISVQGSVDPWNPVGLLKDLHPTALGFFVQGSSHGADLGSISDSDSEQLRKTKLTIRSTIKKWLDEIKNEI</sequence>
<dbReference type="InterPro" id="IPR008758">
    <property type="entry name" value="Peptidase_S28"/>
</dbReference>
<evidence type="ECO:0000313" key="7">
    <source>
        <dbReference type="Proteomes" id="UP000192223"/>
    </source>
</evidence>
<dbReference type="KEGG" id="apln:108732339"/>
<dbReference type="Proteomes" id="UP000192223">
    <property type="component" value="Unplaced"/>
</dbReference>
<keyword evidence="7" id="KW-1185">Reference proteome</keyword>
<gene>
    <name evidence="8 9" type="primary">LOC108732339</name>
</gene>
<dbReference type="PANTHER" id="PTHR11010">
    <property type="entry name" value="PROTEASE S28 PRO-X CARBOXYPEPTIDASE-RELATED"/>
    <property type="match status" value="1"/>
</dbReference>
<dbReference type="RefSeq" id="XP_018318585.1">
    <property type="nucleotide sequence ID" value="XM_018463083.2"/>
</dbReference>
<dbReference type="Gene3D" id="1.20.120.980">
    <property type="entry name" value="Serine carboxypeptidase S28, SKS domain"/>
    <property type="match status" value="1"/>
</dbReference>
<protein>
    <submittedName>
        <fullName evidence="8 9">Serine protease K12H4.7</fullName>
    </submittedName>
</protein>
<evidence type="ECO:0000256" key="4">
    <source>
        <dbReference type="ARBA" id="ARBA00022801"/>
    </source>
</evidence>
<dbReference type="GO" id="GO:0008239">
    <property type="term" value="F:dipeptidyl-peptidase activity"/>
    <property type="evidence" value="ECO:0007669"/>
    <property type="project" value="TreeGrafter"/>
</dbReference>
<keyword evidence="4" id="KW-0378">Hydrolase</keyword>
<evidence type="ECO:0000256" key="5">
    <source>
        <dbReference type="ARBA" id="ARBA00023180"/>
    </source>
</evidence>